<organism evidence="10 11">
    <name type="scientific">Corynebacterium nasicanis</name>
    <dbReference type="NCBI Taxonomy" id="1448267"/>
    <lineage>
        <taxon>Bacteria</taxon>
        <taxon>Bacillati</taxon>
        <taxon>Actinomycetota</taxon>
        <taxon>Actinomycetes</taxon>
        <taxon>Mycobacteriales</taxon>
        <taxon>Corynebacteriaceae</taxon>
        <taxon>Corynebacterium</taxon>
    </lineage>
</organism>
<feature type="compositionally biased region" description="Low complexity" evidence="6">
    <location>
        <begin position="862"/>
        <end position="872"/>
    </location>
</feature>
<dbReference type="Pfam" id="PF17961">
    <property type="entry name" value="Big_8"/>
    <property type="match status" value="1"/>
</dbReference>
<keyword evidence="2" id="KW-0134">Cell wall</keyword>
<keyword evidence="3" id="KW-0964">Secreted</keyword>
<comment type="subcellular location">
    <subcellularLocation>
        <location evidence="1">Secreted</location>
        <location evidence="1">Cell wall</location>
        <topology evidence="1">Peptidoglycan-anchor</topology>
    </subcellularLocation>
</comment>
<evidence type="ECO:0000256" key="4">
    <source>
        <dbReference type="ARBA" id="ARBA00022729"/>
    </source>
</evidence>
<evidence type="ECO:0000313" key="10">
    <source>
        <dbReference type="EMBL" id="MFC6147091.1"/>
    </source>
</evidence>
<feature type="domain" description="DUF5979" evidence="9">
    <location>
        <begin position="584"/>
        <end position="690"/>
    </location>
</feature>
<name>A0ABW1QEV9_9CORY</name>
<keyword evidence="7" id="KW-0472">Membrane</keyword>
<feature type="domain" description="DUF5979" evidence="9">
    <location>
        <begin position="482"/>
        <end position="578"/>
    </location>
</feature>
<feature type="transmembrane region" description="Helical" evidence="7">
    <location>
        <begin position="879"/>
        <end position="900"/>
    </location>
</feature>
<reference evidence="11" key="1">
    <citation type="journal article" date="2019" name="Int. J. Syst. Evol. Microbiol.">
        <title>The Global Catalogue of Microorganisms (GCM) 10K type strain sequencing project: providing services to taxonomists for standard genome sequencing and annotation.</title>
        <authorList>
            <consortium name="The Broad Institute Genomics Platform"/>
            <consortium name="The Broad Institute Genome Sequencing Center for Infectious Disease"/>
            <person name="Wu L."/>
            <person name="Ma J."/>
        </authorList>
    </citation>
    <scope>NUCLEOTIDE SEQUENCE [LARGE SCALE GENOMIC DNA]</scope>
    <source>
        <strain evidence="11">CCUG 51943</strain>
    </source>
</reference>
<proteinExistence type="predicted"/>
<evidence type="ECO:0000256" key="1">
    <source>
        <dbReference type="ARBA" id="ARBA00004168"/>
    </source>
</evidence>
<keyword evidence="7" id="KW-0812">Transmembrane</keyword>
<comment type="caution">
    <text evidence="10">The sequence shown here is derived from an EMBL/GenBank/DDBJ whole genome shotgun (WGS) entry which is preliminary data.</text>
</comment>
<feature type="compositionally biased region" description="Low complexity" evidence="6">
    <location>
        <begin position="820"/>
        <end position="854"/>
    </location>
</feature>
<dbReference type="Proteomes" id="UP001596244">
    <property type="component" value="Unassembled WGS sequence"/>
</dbReference>
<dbReference type="InterPro" id="IPR008966">
    <property type="entry name" value="Adhesion_dom_sf"/>
</dbReference>
<gene>
    <name evidence="10" type="ORF">ACFPUZ_09760</name>
</gene>
<evidence type="ECO:0000256" key="2">
    <source>
        <dbReference type="ARBA" id="ARBA00022512"/>
    </source>
</evidence>
<evidence type="ECO:0000259" key="8">
    <source>
        <dbReference type="Pfam" id="PF17961"/>
    </source>
</evidence>
<accession>A0ABW1QEV9</accession>
<dbReference type="SUPFAM" id="SSF49401">
    <property type="entry name" value="Bacterial adhesins"/>
    <property type="match status" value="1"/>
</dbReference>
<evidence type="ECO:0000256" key="6">
    <source>
        <dbReference type="SAM" id="MobiDB-lite"/>
    </source>
</evidence>
<dbReference type="InterPro" id="IPR046022">
    <property type="entry name" value="DUF5979"/>
</dbReference>
<keyword evidence="4" id="KW-0732">Signal</keyword>
<dbReference type="InterPro" id="IPR011252">
    <property type="entry name" value="Fibrogen-bd_dom1"/>
</dbReference>
<feature type="transmembrane region" description="Helical" evidence="7">
    <location>
        <begin position="21"/>
        <end position="40"/>
    </location>
</feature>
<feature type="domain" description="DUF5979" evidence="9">
    <location>
        <begin position="371"/>
        <end position="473"/>
    </location>
</feature>
<protein>
    <submittedName>
        <fullName evidence="10">DUF5979 domain-containing protein</fullName>
    </submittedName>
</protein>
<feature type="region of interest" description="Disordered" evidence="6">
    <location>
        <begin position="820"/>
        <end position="872"/>
    </location>
</feature>
<evidence type="ECO:0000256" key="5">
    <source>
        <dbReference type="ARBA" id="ARBA00023088"/>
    </source>
</evidence>
<dbReference type="EMBL" id="JBHSQE010000009">
    <property type="protein sequence ID" value="MFC6147091.1"/>
    <property type="molecule type" value="Genomic_DNA"/>
</dbReference>
<evidence type="ECO:0000256" key="3">
    <source>
        <dbReference type="ARBA" id="ARBA00022525"/>
    </source>
</evidence>
<evidence type="ECO:0000259" key="9">
    <source>
        <dbReference type="Pfam" id="PF19407"/>
    </source>
</evidence>
<dbReference type="Pfam" id="PF19407">
    <property type="entry name" value="DUF5979"/>
    <property type="match status" value="4"/>
</dbReference>
<feature type="domain" description="SDR-like Ig" evidence="8">
    <location>
        <begin position="81"/>
        <end position="162"/>
    </location>
</feature>
<feature type="domain" description="DUF5979" evidence="9">
    <location>
        <begin position="697"/>
        <end position="793"/>
    </location>
</feature>
<evidence type="ECO:0000313" key="11">
    <source>
        <dbReference type="Proteomes" id="UP001596244"/>
    </source>
</evidence>
<sequence length="905" mass="92321">MFISPVLHHRRGLIAVAGRRLFAVLGAVALFLAAMVVGPLPAPSAHAQVCNGQYEGLSWQEGAGVNGGVYNSQSGFAKAGFTWSFMEPSAQGDTLNLTLPDELKAADTTPFPLFNAAGEQVAQGTWSGKTLTITVTTFADSNFDVRGDAFVSVEWDRATIDTTRGFKGGLHFSGCGSGILQGEYGPDGPAGDTHDNGKTGVYDGLQDNGTYKMRWSIGISGESGAGQPFTVTDQAPAGWAFTCDGADTDGFSPLYMSTIYPGSGGFVNHQVMDNAARLGGGTITGTSNVTETIPHGYNYELACSAGQITARFPYGVSNTSSPVLHVTAVRATAPESGSTVTKTAVIAGESVSGSVLIPGSGGSGDGRKGGFVISKAVAGVTTPELFTFDYTCTSSTGGADATGFVSLEAGASHHVGNLDKGLTCTVTEHVKVIDGLRPTTTWTVNGEAVEKVTFPTNASNEDAVRVHATNTYTQNPVPTGGFAVQKLVEGPAAALAAEQSYRFTWTCGDRSGDLIVEAGRTTAGPSDIPVGTDCLLTESAGSDVVAPKGTAWKLSIPDNGEFTITDSVQTITAVNHYEHNVGGFSIAKSVGGDAADLVVGKEFAFSWTCVAPDGHTETGATVVAAGTTAQVNGVREGSRCVVTENAADVVGATHTLTLLGDDVTVDGDEASFTIGAPDAAAIVVNATNTYLRDKGSFVVIKELAGSEAARAKDKEFTFHYLCTADGLNVEGELTVTGAGRVSGPALPAGAECLIAEDDAAISGLTWKHTITADGKLNITAGESAEVTVVNSYTKPGLPWWPLIPLIPLIPILGGSSTSSGSAVADGSSATTPVVSAPGSPAAPGTPAATITPAKPGAPTPTTPQKTTATSQPSLANTGASVLGLLALALGALTLGVLLLLRRRQA</sequence>
<keyword evidence="7" id="KW-1133">Transmembrane helix</keyword>
<dbReference type="InterPro" id="IPR041171">
    <property type="entry name" value="SDR_Ig"/>
</dbReference>
<keyword evidence="5" id="KW-0572">Peptidoglycan-anchor</keyword>
<dbReference type="Gene3D" id="2.60.40.1280">
    <property type="match status" value="1"/>
</dbReference>
<evidence type="ECO:0000256" key="7">
    <source>
        <dbReference type="SAM" id="Phobius"/>
    </source>
</evidence>
<keyword evidence="11" id="KW-1185">Reference proteome</keyword>